<accession>A0A8J2KYG3</accession>
<sequence>MPLKDVTTEVEKLLQEKLVITVDAEMDFRCLGLAVGNFENFDLHQHWKQWDGCYKKKTFPPEKSYQRISLRRLYKHYFNEDIQDGVHSAVKDAAATMKLFRNYLDIKKTNLRSKFHDDYDDFNVIAKISN</sequence>
<dbReference type="EMBL" id="CAJVCH010537162">
    <property type="protein sequence ID" value="CAG7825669.1"/>
    <property type="molecule type" value="Genomic_DNA"/>
</dbReference>
<comment type="caution">
    <text evidence="1">The sequence shown here is derived from an EMBL/GenBank/DDBJ whole genome shotgun (WGS) entry which is preliminary data.</text>
</comment>
<name>A0A8J2KYG3_9HEXA</name>
<protein>
    <recommendedName>
        <fullName evidence="3">Exonuclease domain-containing protein</fullName>
    </recommendedName>
</protein>
<reference evidence="1" key="1">
    <citation type="submission" date="2021-06" db="EMBL/GenBank/DDBJ databases">
        <authorList>
            <person name="Hodson N. C."/>
            <person name="Mongue J. A."/>
            <person name="Jaron S. K."/>
        </authorList>
    </citation>
    <scope>NUCLEOTIDE SEQUENCE</scope>
</reference>
<gene>
    <name evidence="1" type="ORF">AFUS01_LOCUS35770</name>
</gene>
<proteinExistence type="predicted"/>
<dbReference type="Proteomes" id="UP000708208">
    <property type="component" value="Unassembled WGS sequence"/>
</dbReference>
<evidence type="ECO:0008006" key="3">
    <source>
        <dbReference type="Google" id="ProtNLM"/>
    </source>
</evidence>
<organism evidence="1 2">
    <name type="scientific">Allacma fusca</name>
    <dbReference type="NCBI Taxonomy" id="39272"/>
    <lineage>
        <taxon>Eukaryota</taxon>
        <taxon>Metazoa</taxon>
        <taxon>Ecdysozoa</taxon>
        <taxon>Arthropoda</taxon>
        <taxon>Hexapoda</taxon>
        <taxon>Collembola</taxon>
        <taxon>Symphypleona</taxon>
        <taxon>Sminthuridae</taxon>
        <taxon>Allacma</taxon>
    </lineage>
</organism>
<keyword evidence="2" id="KW-1185">Reference proteome</keyword>
<evidence type="ECO:0000313" key="2">
    <source>
        <dbReference type="Proteomes" id="UP000708208"/>
    </source>
</evidence>
<dbReference type="AlphaFoldDB" id="A0A8J2KYG3"/>
<evidence type="ECO:0000313" key="1">
    <source>
        <dbReference type="EMBL" id="CAG7825669.1"/>
    </source>
</evidence>
<dbReference type="OrthoDB" id="8370217at2759"/>